<protein>
    <recommendedName>
        <fullName evidence="2">Trm112 family protein</fullName>
    </recommendedName>
</protein>
<dbReference type="AlphaFoldDB" id="A0A644U1Y8"/>
<sequence>MKRRILDIICCPVCKGKFMLTEMEGNDTEIMEGLLTCTSCKRVYPISSGIANLLPEDQR</sequence>
<proteinExistence type="predicted"/>
<organism evidence="1">
    <name type="scientific">bioreactor metagenome</name>
    <dbReference type="NCBI Taxonomy" id="1076179"/>
    <lineage>
        <taxon>unclassified sequences</taxon>
        <taxon>metagenomes</taxon>
        <taxon>ecological metagenomes</taxon>
    </lineage>
</organism>
<reference evidence="1" key="1">
    <citation type="submission" date="2019-08" db="EMBL/GenBank/DDBJ databases">
        <authorList>
            <person name="Kucharzyk K."/>
            <person name="Murdoch R.W."/>
            <person name="Higgins S."/>
            <person name="Loffler F."/>
        </authorList>
    </citation>
    <scope>NUCLEOTIDE SEQUENCE</scope>
</reference>
<accession>A0A644U1Y8</accession>
<dbReference type="SUPFAM" id="SSF158997">
    <property type="entry name" value="Trm112p-like"/>
    <property type="match status" value="1"/>
</dbReference>
<name>A0A644U1Y8_9ZZZZ</name>
<dbReference type="NCBIfam" id="NF038101">
    <property type="entry name" value="Trm112_arch"/>
    <property type="match status" value="1"/>
</dbReference>
<dbReference type="Gene3D" id="2.20.25.10">
    <property type="match status" value="1"/>
</dbReference>
<dbReference type="EMBL" id="VSSQ01000067">
    <property type="protein sequence ID" value="MPL72707.1"/>
    <property type="molecule type" value="Genomic_DNA"/>
</dbReference>
<gene>
    <name evidence="1" type="ORF">SDC9_18497</name>
</gene>
<comment type="caution">
    <text evidence="1">The sequence shown here is derived from an EMBL/GenBank/DDBJ whole genome shotgun (WGS) entry which is preliminary data.</text>
</comment>
<dbReference type="InterPro" id="IPR005651">
    <property type="entry name" value="Trm112-like"/>
</dbReference>
<evidence type="ECO:0008006" key="2">
    <source>
        <dbReference type="Google" id="ProtNLM"/>
    </source>
</evidence>
<dbReference type="Pfam" id="PF03966">
    <property type="entry name" value="Trm112p"/>
    <property type="match status" value="1"/>
</dbReference>
<evidence type="ECO:0000313" key="1">
    <source>
        <dbReference type="EMBL" id="MPL72707.1"/>
    </source>
</evidence>